<feature type="compositionally biased region" description="Basic and acidic residues" evidence="1">
    <location>
        <begin position="125"/>
        <end position="145"/>
    </location>
</feature>
<feature type="domain" description="Chromo" evidence="2">
    <location>
        <begin position="92"/>
        <end position="154"/>
    </location>
</feature>
<accession>A0A6V7P9U7</accession>
<evidence type="ECO:0000259" key="2">
    <source>
        <dbReference type="PROSITE" id="PS50013"/>
    </source>
</evidence>
<dbReference type="SUPFAM" id="SSF54160">
    <property type="entry name" value="Chromo domain-like"/>
    <property type="match status" value="1"/>
</dbReference>
<organism evidence="3">
    <name type="scientific">Ananas comosus var. bracteatus</name>
    <name type="common">red pineapple</name>
    <dbReference type="NCBI Taxonomy" id="296719"/>
    <lineage>
        <taxon>Eukaryota</taxon>
        <taxon>Viridiplantae</taxon>
        <taxon>Streptophyta</taxon>
        <taxon>Embryophyta</taxon>
        <taxon>Tracheophyta</taxon>
        <taxon>Spermatophyta</taxon>
        <taxon>Magnoliopsida</taxon>
        <taxon>Liliopsida</taxon>
        <taxon>Poales</taxon>
        <taxon>Bromeliaceae</taxon>
        <taxon>Bromelioideae</taxon>
        <taxon>Ananas</taxon>
    </lineage>
</organism>
<gene>
    <name evidence="3" type="ORF">CB5_LOCUS10675</name>
</gene>
<feature type="region of interest" description="Disordered" evidence="1">
    <location>
        <begin position="125"/>
        <end position="154"/>
    </location>
</feature>
<reference evidence="3" key="1">
    <citation type="submission" date="2020-07" db="EMBL/GenBank/DDBJ databases">
        <authorList>
            <person name="Lin J."/>
        </authorList>
    </citation>
    <scope>NUCLEOTIDE SEQUENCE</scope>
</reference>
<protein>
    <recommendedName>
        <fullName evidence="2">Chromo domain-containing protein</fullName>
    </recommendedName>
</protein>
<evidence type="ECO:0000313" key="3">
    <source>
        <dbReference type="EMBL" id="CAD1827464.1"/>
    </source>
</evidence>
<dbReference type="PROSITE" id="PS50013">
    <property type="entry name" value="CHROMO_2"/>
    <property type="match status" value="1"/>
</dbReference>
<feature type="compositionally biased region" description="Polar residues" evidence="1">
    <location>
        <begin position="77"/>
        <end position="89"/>
    </location>
</feature>
<dbReference type="InterPro" id="IPR023780">
    <property type="entry name" value="Chromo_domain"/>
</dbReference>
<feature type="region of interest" description="Disordered" evidence="1">
    <location>
        <begin position="1"/>
        <end position="93"/>
    </location>
</feature>
<evidence type="ECO:0000256" key="1">
    <source>
        <dbReference type="SAM" id="MobiDB-lite"/>
    </source>
</evidence>
<dbReference type="Pfam" id="PF00385">
    <property type="entry name" value="Chromo"/>
    <property type="match status" value="1"/>
</dbReference>
<dbReference type="AlphaFoldDB" id="A0A6V7P9U7"/>
<proteinExistence type="predicted"/>
<feature type="compositionally biased region" description="Basic residues" evidence="1">
    <location>
        <begin position="45"/>
        <end position="54"/>
    </location>
</feature>
<dbReference type="SMART" id="SM00298">
    <property type="entry name" value="CHROMO"/>
    <property type="match status" value="1"/>
</dbReference>
<dbReference type="Gene3D" id="2.40.50.40">
    <property type="match status" value="1"/>
</dbReference>
<feature type="compositionally biased region" description="Basic and acidic residues" evidence="1">
    <location>
        <begin position="57"/>
        <end position="76"/>
    </location>
</feature>
<dbReference type="InterPro" id="IPR000953">
    <property type="entry name" value="Chromo/chromo_shadow_dom"/>
</dbReference>
<dbReference type="EMBL" id="LR862146">
    <property type="protein sequence ID" value="CAD1827464.1"/>
    <property type="molecule type" value="Genomic_DNA"/>
</dbReference>
<feature type="compositionally biased region" description="Basic and acidic residues" evidence="1">
    <location>
        <begin position="1"/>
        <end position="44"/>
    </location>
</feature>
<dbReference type="InterPro" id="IPR016197">
    <property type="entry name" value="Chromo-like_dom_sf"/>
</dbReference>
<sequence>MAAFPREDGDHRSEDGEDEKVRADHPGKDGEKEMRAEGGRTERRPRSRGRRRTIAAKAEKSEKSQGPYHADREDPSRNSSTRPTPTISSVERRVDKILANRVRKLPSGAAEREFLVQWKKLPKAEASWEREDALRHEEDKIREYQQKTSADTSG</sequence>
<name>A0A6V7P9U7_ANACO</name>